<evidence type="ECO:0000256" key="1">
    <source>
        <dbReference type="ARBA" id="ARBA00001933"/>
    </source>
</evidence>
<comment type="similarity">
    <text evidence="2 4">Belongs to the class-III pyridoxal-phosphate-dependent aminotransferase family.</text>
</comment>
<dbReference type="GO" id="GO:0008483">
    <property type="term" value="F:transaminase activity"/>
    <property type="evidence" value="ECO:0007669"/>
    <property type="project" value="UniProtKB-KW"/>
</dbReference>
<keyword evidence="3 4" id="KW-0663">Pyridoxal phosphate</keyword>
<dbReference type="KEGG" id="plal:FXN65_12050"/>
<evidence type="ECO:0000313" key="5">
    <source>
        <dbReference type="EMBL" id="QEY62769.1"/>
    </source>
</evidence>
<comment type="cofactor">
    <cofactor evidence="1">
        <name>pyridoxal 5'-phosphate</name>
        <dbReference type="ChEBI" id="CHEBI:597326"/>
    </cofactor>
</comment>
<evidence type="ECO:0000256" key="4">
    <source>
        <dbReference type="RuleBase" id="RU003560"/>
    </source>
</evidence>
<accession>A0A5J6QQ64</accession>
<dbReference type="PIRSF" id="PIRSF000521">
    <property type="entry name" value="Transaminase_4ab_Lys_Orn"/>
    <property type="match status" value="1"/>
</dbReference>
<dbReference type="EMBL" id="CP043311">
    <property type="protein sequence ID" value="QEY62769.1"/>
    <property type="molecule type" value="Genomic_DNA"/>
</dbReference>
<dbReference type="InterPro" id="IPR005814">
    <property type="entry name" value="Aminotrans_3"/>
</dbReference>
<gene>
    <name evidence="5" type="ORF">FXN65_12050</name>
</gene>
<dbReference type="Gene3D" id="3.90.1150.10">
    <property type="entry name" value="Aspartate Aminotransferase, domain 1"/>
    <property type="match status" value="1"/>
</dbReference>
<organism evidence="5 6">
    <name type="scientific">Metapseudomonas lalkuanensis</name>
    <dbReference type="NCBI Taxonomy" id="2604832"/>
    <lineage>
        <taxon>Bacteria</taxon>
        <taxon>Pseudomonadati</taxon>
        <taxon>Pseudomonadota</taxon>
        <taxon>Gammaproteobacteria</taxon>
        <taxon>Pseudomonadales</taxon>
        <taxon>Pseudomonadaceae</taxon>
        <taxon>Metapseudomonas</taxon>
    </lineage>
</organism>
<dbReference type="Gene3D" id="3.40.640.10">
    <property type="entry name" value="Type I PLP-dependent aspartate aminotransferase-like (Major domain)"/>
    <property type="match status" value="1"/>
</dbReference>
<evidence type="ECO:0000256" key="3">
    <source>
        <dbReference type="ARBA" id="ARBA00022898"/>
    </source>
</evidence>
<dbReference type="RefSeq" id="WP_151133425.1">
    <property type="nucleotide sequence ID" value="NZ_CP043311.1"/>
</dbReference>
<dbReference type="GO" id="GO:0030170">
    <property type="term" value="F:pyridoxal phosphate binding"/>
    <property type="evidence" value="ECO:0007669"/>
    <property type="project" value="InterPro"/>
</dbReference>
<dbReference type="SUPFAM" id="SSF53383">
    <property type="entry name" value="PLP-dependent transferases"/>
    <property type="match status" value="1"/>
</dbReference>
<keyword evidence="5" id="KW-0808">Transferase</keyword>
<dbReference type="PROSITE" id="PS00600">
    <property type="entry name" value="AA_TRANSFER_CLASS_3"/>
    <property type="match status" value="1"/>
</dbReference>
<dbReference type="CDD" id="cd00610">
    <property type="entry name" value="OAT_like"/>
    <property type="match status" value="1"/>
</dbReference>
<dbReference type="InterPro" id="IPR015421">
    <property type="entry name" value="PyrdxlP-dep_Trfase_major"/>
</dbReference>
<keyword evidence="6" id="KW-1185">Reference proteome</keyword>
<sequence length="426" mass="45980">MSELDLLQRRHRAMGDQSPLFYDQPLELVKGHGVWLFDESGKRYLDVYNNVPCVGHCHPRVVEAMASQAATLNIHTRYLNDRIVSYAERLTATFDPSLDCVMFTCTGSEANELALRMARFCTGGNGVIVSSYNYHGNTTSLAEVTTALPSSEPFSPVARAVPIPCLYRAPAGTSAAELADQYVARVAAAIDSLKAEGVQLAAMLIDTLFANEGLPRLPAGYVERIAALVHEAGGLLIVDEVQAGFGRTGEHMWGHQAHGAVPDIVTLGKPMGNGFPLAGLVASRERVEAFGGRNLYFNTFGGSPVAAAVGSAVLDVIEDEQLLRNAREVGAHLANGLETLAGRHSIIGDVRGKGLFFAVELVRDRHAKTPAGAEARRVVNQMRQRGVLISKIGQDDNLLKIRPPLVFSRADADLFIDTLDSVLREL</sequence>
<dbReference type="PANTHER" id="PTHR45688:SF13">
    <property type="entry name" value="ALANINE--GLYOXYLATE AMINOTRANSFERASE 2-LIKE"/>
    <property type="match status" value="1"/>
</dbReference>
<reference evidence="5 6" key="1">
    <citation type="submission" date="2019-08" db="EMBL/GenBank/DDBJ databases">
        <title>Whole-genome Sequencing of e-waste polymer degrading bacterium Pseudomonas sp. strain PE08.</title>
        <authorList>
            <person name="Kirdat K."/>
            <person name="Debbarma P."/>
            <person name="Narawade N."/>
            <person name="Suyal D."/>
            <person name="Thorat V."/>
            <person name="Shouche Y."/>
            <person name="Goel R."/>
            <person name="Yadav A."/>
        </authorList>
    </citation>
    <scope>NUCLEOTIDE SEQUENCE [LARGE SCALE GENOMIC DNA]</scope>
    <source>
        <strain evidence="5 6">PE08</strain>
    </source>
</reference>
<keyword evidence="5" id="KW-0032">Aminotransferase</keyword>
<proteinExistence type="inferred from homology"/>
<dbReference type="InterPro" id="IPR015422">
    <property type="entry name" value="PyrdxlP-dep_Trfase_small"/>
</dbReference>
<evidence type="ECO:0000256" key="2">
    <source>
        <dbReference type="ARBA" id="ARBA00008954"/>
    </source>
</evidence>
<dbReference type="Proteomes" id="UP000327179">
    <property type="component" value="Chromosome"/>
</dbReference>
<protein>
    <submittedName>
        <fullName evidence="5">Aminotransferase class III-fold pyridoxal phosphate-dependent enzyme</fullName>
    </submittedName>
</protein>
<name>A0A5J6QQ64_9GAMM</name>
<dbReference type="InterPro" id="IPR015424">
    <property type="entry name" value="PyrdxlP-dep_Trfase"/>
</dbReference>
<dbReference type="InterPro" id="IPR049704">
    <property type="entry name" value="Aminotrans_3_PPA_site"/>
</dbReference>
<dbReference type="AlphaFoldDB" id="A0A5J6QQ64"/>
<dbReference type="Pfam" id="PF00202">
    <property type="entry name" value="Aminotran_3"/>
    <property type="match status" value="1"/>
</dbReference>
<evidence type="ECO:0000313" key="6">
    <source>
        <dbReference type="Proteomes" id="UP000327179"/>
    </source>
</evidence>
<dbReference type="PANTHER" id="PTHR45688">
    <property type="match status" value="1"/>
</dbReference>